<protein>
    <submittedName>
        <fullName evidence="1">Uncharacterized protein</fullName>
    </submittedName>
</protein>
<feature type="non-terminal residue" evidence="1">
    <location>
        <position position="57"/>
    </location>
</feature>
<dbReference type="InterPro" id="IPR036895">
    <property type="entry name" value="Uracil-DNA_glycosylase-like_sf"/>
</dbReference>
<dbReference type="SUPFAM" id="SSF52141">
    <property type="entry name" value="Uracil-DNA glycosylase-like"/>
    <property type="match status" value="1"/>
</dbReference>
<gene>
    <name evidence="1" type="ORF">LEP1GSC150_0190</name>
</gene>
<organism evidence="1 2">
    <name type="scientific">Leptospira interrogans serovar Copenhageni str. LT2050</name>
    <dbReference type="NCBI Taxonomy" id="1001598"/>
    <lineage>
        <taxon>Bacteria</taxon>
        <taxon>Pseudomonadati</taxon>
        <taxon>Spirochaetota</taxon>
        <taxon>Spirochaetia</taxon>
        <taxon>Leptospirales</taxon>
        <taxon>Leptospiraceae</taxon>
        <taxon>Leptospira</taxon>
    </lineage>
</organism>
<comment type="caution">
    <text evidence="1">The sequence shown here is derived from an EMBL/GenBank/DDBJ whole genome shotgun (WGS) entry which is preliminary data.</text>
</comment>
<dbReference type="Proteomes" id="UP000011778">
    <property type="component" value="Unassembled WGS sequence"/>
</dbReference>
<reference evidence="1 2" key="1">
    <citation type="submission" date="2013-02" db="EMBL/GenBank/DDBJ databases">
        <authorList>
            <person name="Harkins D.M."/>
            <person name="Durkin A.S."/>
            <person name="Brinkac L.M."/>
            <person name="Haft D.H."/>
            <person name="Selengut J.D."/>
            <person name="Sanka R."/>
            <person name="DePew J."/>
            <person name="Purushe J."/>
            <person name="Tulsiani S.M."/>
            <person name="Graham G.C."/>
            <person name="Burns M.-A."/>
            <person name="Dohnt M.F."/>
            <person name="Smythe L.D."/>
            <person name="McKay D.B."/>
            <person name="Craig S.B."/>
            <person name="Vinetz J.M."/>
            <person name="Sutton G.G."/>
            <person name="Nierman W.C."/>
            <person name="Fouts D.E."/>
        </authorList>
    </citation>
    <scope>NUCLEOTIDE SEQUENCE [LARGE SCALE GENOMIC DNA]</scope>
    <source>
        <strain evidence="1 2">LT2050</strain>
    </source>
</reference>
<evidence type="ECO:0000313" key="1">
    <source>
        <dbReference type="EMBL" id="EMG19448.1"/>
    </source>
</evidence>
<evidence type="ECO:0000313" key="2">
    <source>
        <dbReference type="Proteomes" id="UP000011778"/>
    </source>
</evidence>
<name>M3IDQ0_LEPIT</name>
<dbReference type="Gene3D" id="3.40.470.10">
    <property type="entry name" value="Uracil-DNA glycosylase-like domain"/>
    <property type="match status" value="1"/>
</dbReference>
<sequence length="57" mass="6518">MTSEKFFFNLDEEIVMSKEEKLKRLGLMQSEVSACKLCKLETTRTQTVFGEGNPDAE</sequence>
<proteinExistence type="predicted"/>
<dbReference type="AlphaFoldDB" id="M3IDQ0"/>
<accession>M3IDQ0</accession>
<dbReference type="EMBL" id="AFMD02000513">
    <property type="protein sequence ID" value="EMG19448.1"/>
    <property type="molecule type" value="Genomic_DNA"/>
</dbReference>